<gene>
    <name evidence="3" type="primary">8230756</name>
    <name evidence="2" type="ORF">Phum_PHUM242870</name>
</gene>
<accession>E0VJC7</accession>
<feature type="region of interest" description="Disordered" evidence="1">
    <location>
        <begin position="1"/>
        <end position="57"/>
    </location>
</feature>
<reference evidence="3" key="3">
    <citation type="submission" date="2020-05" db="UniProtKB">
        <authorList>
            <consortium name="EnsemblMetazoa"/>
        </authorList>
    </citation>
    <scope>IDENTIFICATION</scope>
    <source>
        <strain evidence="3">USDA</strain>
    </source>
</reference>
<evidence type="ECO:0000256" key="1">
    <source>
        <dbReference type="SAM" id="MobiDB-lite"/>
    </source>
</evidence>
<name>E0VJC7_PEDHC</name>
<dbReference type="EMBL" id="AAZO01002816">
    <property type="status" value="NOT_ANNOTATED_CDS"/>
    <property type="molecule type" value="Genomic_DNA"/>
</dbReference>
<reference evidence="2" key="2">
    <citation type="submission" date="2007-04" db="EMBL/GenBank/DDBJ databases">
        <title>The genome of the human body louse.</title>
        <authorList>
            <consortium name="The Human Body Louse Genome Consortium"/>
            <person name="Kirkness E."/>
            <person name="Walenz B."/>
            <person name="Hass B."/>
            <person name="Bruggner R."/>
            <person name="Strausberg R."/>
        </authorList>
    </citation>
    <scope>NUCLEOTIDE SEQUENCE</scope>
    <source>
        <strain evidence="2">USDA</strain>
    </source>
</reference>
<dbReference type="InParanoid" id="E0VJC7"/>
<feature type="compositionally biased region" description="Polar residues" evidence="1">
    <location>
        <begin position="1"/>
        <end position="35"/>
    </location>
</feature>
<protein>
    <submittedName>
        <fullName evidence="2 3">Uncharacterized protein</fullName>
    </submittedName>
</protein>
<dbReference type="EnsemblMetazoa" id="PHUM242870-RA">
    <property type="protein sequence ID" value="PHUM242870-PA"/>
    <property type="gene ID" value="PHUM242870"/>
</dbReference>
<dbReference type="CTD" id="8230756"/>
<reference evidence="2" key="1">
    <citation type="submission" date="2007-04" db="EMBL/GenBank/DDBJ databases">
        <title>Annotation of Pediculus humanus corporis strain USDA.</title>
        <authorList>
            <person name="Kirkness E."/>
            <person name="Hannick L."/>
            <person name="Hass B."/>
            <person name="Bruggner R."/>
            <person name="Lawson D."/>
            <person name="Bidwell S."/>
            <person name="Joardar V."/>
            <person name="Caler E."/>
            <person name="Walenz B."/>
            <person name="Inman J."/>
            <person name="Schobel S."/>
            <person name="Galinsky K."/>
            <person name="Amedeo P."/>
            <person name="Strausberg R."/>
        </authorList>
    </citation>
    <scope>NUCLEOTIDE SEQUENCE</scope>
    <source>
        <strain evidence="2">USDA</strain>
    </source>
</reference>
<dbReference type="RefSeq" id="XP_002426221.1">
    <property type="nucleotide sequence ID" value="XM_002426176.1"/>
</dbReference>
<evidence type="ECO:0000313" key="2">
    <source>
        <dbReference type="EMBL" id="EEB13483.1"/>
    </source>
</evidence>
<keyword evidence="4" id="KW-1185">Reference proteome</keyword>
<evidence type="ECO:0000313" key="4">
    <source>
        <dbReference type="Proteomes" id="UP000009046"/>
    </source>
</evidence>
<dbReference type="Proteomes" id="UP000009046">
    <property type="component" value="Unassembled WGS sequence"/>
</dbReference>
<dbReference type="VEuPathDB" id="VectorBase:PHUM242870"/>
<evidence type="ECO:0000313" key="3">
    <source>
        <dbReference type="EnsemblMetazoa" id="PHUM242870-PA"/>
    </source>
</evidence>
<dbReference type="HOGENOM" id="CLU_2998864_0_0_1"/>
<organism>
    <name type="scientific">Pediculus humanus subsp. corporis</name>
    <name type="common">Body louse</name>
    <dbReference type="NCBI Taxonomy" id="121224"/>
    <lineage>
        <taxon>Eukaryota</taxon>
        <taxon>Metazoa</taxon>
        <taxon>Ecdysozoa</taxon>
        <taxon>Arthropoda</taxon>
        <taxon>Hexapoda</taxon>
        <taxon>Insecta</taxon>
        <taxon>Pterygota</taxon>
        <taxon>Neoptera</taxon>
        <taxon>Paraneoptera</taxon>
        <taxon>Psocodea</taxon>
        <taxon>Troctomorpha</taxon>
        <taxon>Phthiraptera</taxon>
        <taxon>Anoplura</taxon>
        <taxon>Pediculidae</taxon>
        <taxon>Pediculus</taxon>
    </lineage>
</organism>
<sequence length="57" mass="6268">MSSLSIRGLSTNEISRPGTLTPTLNVDSTSFNSLPNNNNNNNNELCDSVSDIDKRIW</sequence>
<dbReference type="AlphaFoldDB" id="E0VJC7"/>
<dbReference type="GeneID" id="8230756"/>
<proteinExistence type="predicted"/>
<dbReference type="KEGG" id="phu:Phum_PHUM242870"/>
<dbReference type="EMBL" id="DS235222">
    <property type="protein sequence ID" value="EEB13483.1"/>
    <property type="molecule type" value="Genomic_DNA"/>
</dbReference>